<evidence type="ECO:0000256" key="6">
    <source>
        <dbReference type="ARBA" id="ARBA00023194"/>
    </source>
</evidence>
<dbReference type="Pfam" id="PF01648">
    <property type="entry name" value="ACPS"/>
    <property type="match status" value="1"/>
</dbReference>
<gene>
    <name evidence="9" type="ORF">CHH67_04840</name>
</gene>
<keyword evidence="3" id="KW-0808">Transferase</keyword>
<reference evidence="9 10" key="1">
    <citation type="submission" date="2017-07" db="EMBL/GenBank/DDBJ databases">
        <title>Isolation and whole genome analysis of endospore-forming bacteria from heroin.</title>
        <authorList>
            <person name="Kalinowski J."/>
            <person name="Ahrens B."/>
            <person name="Al-Dilaimi A."/>
            <person name="Winkler A."/>
            <person name="Wibberg D."/>
            <person name="Schleenbecker U."/>
            <person name="Ruckert C."/>
            <person name="Wolfel R."/>
            <person name="Grass G."/>
        </authorList>
    </citation>
    <scope>NUCLEOTIDE SEQUENCE [LARGE SCALE GENOMIC DNA]</scope>
    <source>
        <strain evidence="9 10">7537-G1</strain>
    </source>
</reference>
<evidence type="ECO:0000259" key="8">
    <source>
        <dbReference type="Pfam" id="PF22624"/>
    </source>
</evidence>
<dbReference type="InterPro" id="IPR050559">
    <property type="entry name" value="P-Pant_transferase_sf"/>
</dbReference>
<feature type="domain" description="4'-phosphopantetheinyl transferase" evidence="7">
    <location>
        <begin position="104"/>
        <end position="206"/>
    </location>
</feature>
<dbReference type="InterPro" id="IPR037143">
    <property type="entry name" value="4-PPantetheinyl_Trfase_dom_sf"/>
</dbReference>
<dbReference type="OrthoDB" id="9808281at2"/>
<dbReference type="Proteomes" id="UP000215596">
    <property type="component" value="Unassembled WGS sequence"/>
</dbReference>
<dbReference type="SUPFAM" id="SSF56214">
    <property type="entry name" value="4'-phosphopantetheinyl transferase"/>
    <property type="match status" value="2"/>
</dbReference>
<dbReference type="InterPro" id="IPR055066">
    <property type="entry name" value="AASDHPPT_N"/>
</dbReference>
<dbReference type="AlphaFoldDB" id="A0A268F1L7"/>
<comment type="caution">
    <text evidence="9">The sequence shown here is derived from an EMBL/GenBank/DDBJ whole genome shotgun (WGS) entry which is preliminary data.</text>
</comment>
<dbReference type="InterPro" id="IPR004568">
    <property type="entry name" value="Ppantetheine-prot_Trfase_dom"/>
</dbReference>
<keyword evidence="4" id="KW-0479">Metal-binding</keyword>
<dbReference type="GO" id="GO:0006633">
    <property type="term" value="P:fatty acid biosynthetic process"/>
    <property type="evidence" value="ECO:0007669"/>
    <property type="project" value="InterPro"/>
</dbReference>
<name>A0A268F1L7_9BACL</name>
<accession>A0A268F1L7</accession>
<dbReference type="PANTHER" id="PTHR12215">
    <property type="entry name" value="PHOSPHOPANTETHEINE TRANSFERASE"/>
    <property type="match status" value="1"/>
</dbReference>
<proteinExistence type="inferred from homology"/>
<dbReference type="PANTHER" id="PTHR12215:SF10">
    <property type="entry name" value="L-AMINOADIPATE-SEMIALDEHYDE DEHYDROGENASE-PHOSPHOPANTETHEINYL TRANSFERASE"/>
    <property type="match status" value="1"/>
</dbReference>
<dbReference type="EMBL" id="NPBY01000013">
    <property type="protein sequence ID" value="PAD79261.1"/>
    <property type="molecule type" value="Genomic_DNA"/>
</dbReference>
<dbReference type="GO" id="GO:0019878">
    <property type="term" value="P:lysine biosynthetic process via aminoadipic acid"/>
    <property type="evidence" value="ECO:0007669"/>
    <property type="project" value="TreeGrafter"/>
</dbReference>
<dbReference type="Pfam" id="PF22624">
    <property type="entry name" value="AASDHPPT_N"/>
    <property type="match status" value="1"/>
</dbReference>
<comment type="cofactor">
    <cofactor evidence="1">
        <name>Mg(2+)</name>
        <dbReference type="ChEBI" id="CHEBI:18420"/>
    </cofactor>
</comment>
<dbReference type="RefSeq" id="WP_095263857.1">
    <property type="nucleotide sequence ID" value="NZ_NPBY01000013.1"/>
</dbReference>
<organism evidence="9 10">
    <name type="scientific">Paenibacillus campinasensis</name>
    <dbReference type="NCBI Taxonomy" id="66347"/>
    <lineage>
        <taxon>Bacteria</taxon>
        <taxon>Bacillati</taxon>
        <taxon>Bacillota</taxon>
        <taxon>Bacilli</taxon>
        <taxon>Bacillales</taxon>
        <taxon>Paenibacillaceae</taxon>
        <taxon>Paenibacillus</taxon>
    </lineage>
</organism>
<dbReference type="GO" id="GO:0000287">
    <property type="term" value="F:magnesium ion binding"/>
    <property type="evidence" value="ECO:0007669"/>
    <property type="project" value="InterPro"/>
</dbReference>
<dbReference type="NCBIfam" id="TIGR00556">
    <property type="entry name" value="pantethn_trn"/>
    <property type="match status" value="1"/>
</dbReference>
<evidence type="ECO:0000256" key="3">
    <source>
        <dbReference type="ARBA" id="ARBA00022679"/>
    </source>
</evidence>
<evidence type="ECO:0000256" key="1">
    <source>
        <dbReference type="ARBA" id="ARBA00001946"/>
    </source>
</evidence>
<evidence type="ECO:0000256" key="4">
    <source>
        <dbReference type="ARBA" id="ARBA00022723"/>
    </source>
</evidence>
<dbReference type="Gene3D" id="3.90.470.20">
    <property type="entry name" value="4'-phosphopantetheinyl transferase domain"/>
    <property type="match status" value="2"/>
</dbReference>
<dbReference type="GO" id="GO:0005829">
    <property type="term" value="C:cytosol"/>
    <property type="evidence" value="ECO:0007669"/>
    <property type="project" value="TreeGrafter"/>
</dbReference>
<protein>
    <recommendedName>
        <fullName evidence="11">4'-phosphopantetheinyl transferase superfamily protein</fullName>
    </recommendedName>
</protein>
<keyword evidence="5" id="KW-0460">Magnesium</keyword>
<keyword evidence="6" id="KW-0045">Antibiotic biosynthesis</keyword>
<feature type="domain" description="4'-phosphopantetheinyl transferase N-terminal" evidence="8">
    <location>
        <begin position="20"/>
        <end position="101"/>
    </location>
</feature>
<dbReference type="GO" id="GO:0008897">
    <property type="term" value="F:holo-[acyl-carrier-protein] synthase activity"/>
    <property type="evidence" value="ECO:0007669"/>
    <property type="project" value="InterPro"/>
</dbReference>
<evidence type="ECO:0000256" key="2">
    <source>
        <dbReference type="ARBA" id="ARBA00010990"/>
    </source>
</evidence>
<evidence type="ECO:0008006" key="11">
    <source>
        <dbReference type="Google" id="ProtNLM"/>
    </source>
</evidence>
<dbReference type="InterPro" id="IPR008278">
    <property type="entry name" value="4-PPantetheinyl_Trfase_dom"/>
</dbReference>
<evidence type="ECO:0000259" key="7">
    <source>
        <dbReference type="Pfam" id="PF01648"/>
    </source>
</evidence>
<evidence type="ECO:0000313" key="9">
    <source>
        <dbReference type="EMBL" id="PAD79261.1"/>
    </source>
</evidence>
<dbReference type="GO" id="GO:0017000">
    <property type="term" value="P:antibiotic biosynthetic process"/>
    <property type="evidence" value="ECO:0007669"/>
    <property type="project" value="UniProtKB-KW"/>
</dbReference>
<comment type="similarity">
    <text evidence="2">Belongs to the P-Pant transferase superfamily. Gsp/Sfp/HetI/AcpT family.</text>
</comment>
<sequence>MPEVYMVQLDPRIGRSLTDQVVRHLSAERQSRVEKFRNYMDARRSITAELLVRRLAMDQLGVRNEDIVFGENSYNKPYLVSSPHFHYNLSHSGEWVVCAVDQQPVGIDIEQIKPIELDIAKNFFTTAEYNRLMEADEAQRLEQFYQLWTLKESYIKAVGQGLSIPLDSFSFRHENGDDRFTLETPAPEPYHLTATRLPPNYVMAVCAMEEAAIDPVAVNEQELLEGFLRL</sequence>
<evidence type="ECO:0000256" key="5">
    <source>
        <dbReference type="ARBA" id="ARBA00022842"/>
    </source>
</evidence>
<evidence type="ECO:0000313" key="10">
    <source>
        <dbReference type="Proteomes" id="UP000215596"/>
    </source>
</evidence>